<proteinExistence type="predicted"/>
<evidence type="ECO:0000313" key="3">
    <source>
        <dbReference type="EMBL" id="APV37586.1"/>
    </source>
</evidence>
<evidence type="ECO:0008006" key="5">
    <source>
        <dbReference type="Google" id="ProtNLM"/>
    </source>
</evidence>
<dbReference type="EMBL" id="CP016896">
    <property type="protein sequence ID" value="APV37586.1"/>
    <property type="molecule type" value="Genomic_DNA"/>
</dbReference>
<organism evidence="3 4">
    <name type="scientific">Acinetobacter soli</name>
    <dbReference type="NCBI Taxonomy" id="487316"/>
    <lineage>
        <taxon>Bacteria</taxon>
        <taxon>Pseudomonadati</taxon>
        <taxon>Pseudomonadota</taxon>
        <taxon>Gammaproteobacteria</taxon>
        <taxon>Moraxellales</taxon>
        <taxon>Moraxellaceae</taxon>
        <taxon>Acinetobacter</taxon>
    </lineage>
</organism>
<accession>A0A1P8EN03</accession>
<name>A0A1P8EN03_9GAMM</name>
<dbReference type="Proteomes" id="UP000185674">
    <property type="component" value="Chromosome"/>
</dbReference>
<protein>
    <recommendedName>
        <fullName evidence="5">Lipoprotein</fullName>
    </recommendedName>
</protein>
<evidence type="ECO:0000313" key="4">
    <source>
        <dbReference type="Proteomes" id="UP000185674"/>
    </source>
</evidence>
<dbReference type="KEGG" id="asol:BEN76_13985"/>
<dbReference type="AlphaFoldDB" id="A0A1P8EN03"/>
<keyword evidence="2" id="KW-0732">Signal</keyword>
<sequence>MMMPTPFAAKFSLLVLSCSILFVGCDQQPDAESTARERSLTSANQDNMPIDNQGSDDALNNEERSSTTNLFYLLRDAADLQLKVGQDMQKLQATQSQLETALQEQDPQAAQQTLSHFKTQLTQFNDNLNQLQLKSPEVEKLRQQLINTNEQLLQSDLFQQTLNWKKQDIVALQHQLNTLQTEMLKLAALIVNPNSTASSTDSKS</sequence>
<dbReference type="eggNOG" id="ENOG5031RBU">
    <property type="taxonomic scope" value="Bacteria"/>
</dbReference>
<gene>
    <name evidence="3" type="ORF">BEN76_13985</name>
</gene>
<dbReference type="RefSeq" id="WP_076033607.1">
    <property type="nucleotide sequence ID" value="NZ_CP016896.1"/>
</dbReference>
<feature type="region of interest" description="Disordered" evidence="1">
    <location>
        <begin position="33"/>
        <end position="61"/>
    </location>
</feature>
<feature type="compositionally biased region" description="Polar residues" evidence="1">
    <location>
        <begin position="40"/>
        <end position="55"/>
    </location>
</feature>
<evidence type="ECO:0000256" key="2">
    <source>
        <dbReference type="SAM" id="SignalP"/>
    </source>
</evidence>
<feature type="signal peptide" evidence="2">
    <location>
        <begin position="1"/>
        <end position="23"/>
    </location>
</feature>
<evidence type="ECO:0000256" key="1">
    <source>
        <dbReference type="SAM" id="MobiDB-lite"/>
    </source>
</evidence>
<feature type="chain" id="PRO_5012930221" description="Lipoprotein" evidence="2">
    <location>
        <begin position="24"/>
        <end position="204"/>
    </location>
</feature>
<reference evidence="3 4" key="1">
    <citation type="submission" date="2016-08" db="EMBL/GenBank/DDBJ databases">
        <title>Complete genome sequence of Acinetobacter baylyi strain GFJ2.</title>
        <authorList>
            <person name="Tabata M."/>
            <person name="Kuboki S."/>
            <person name="Gibu N."/>
            <person name="Kinouchi Y."/>
            <person name="Vangnai A."/>
            <person name="Kasai D."/>
            <person name="Fukuda M."/>
        </authorList>
    </citation>
    <scope>NUCLEOTIDE SEQUENCE [LARGE SCALE GENOMIC DNA]</scope>
    <source>
        <strain evidence="3 4">GFJ2</strain>
    </source>
</reference>